<dbReference type="EMBL" id="JTDE01006544">
    <property type="protein sequence ID" value="KAF7243138.1"/>
    <property type="molecule type" value="Genomic_DNA"/>
</dbReference>
<evidence type="ECO:0000313" key="1">
    <source>
        <dbReference type="EMBL" id="KAF7243138.1"/>
    </source>
</evidence>
<gene>
    <name evidence="1" type="ORF">EG68_12006</name>
</gene>
<protein>
    <submittedName>
        <fullName evidence="1">Uncharacterized protein</fullName>
    </submittedName>
</protein>
<evidence type="ECO:0000313" key="2">
    <source>
        <dbReference type="Proteomes" id="UP000822476"/>
    </source>
</evidence>
<sequence>MNSYPCEHRNITMFYQHWYIYILLRTTQVQRRDVSNNTGMYKSVHADWRWPALPALFRHTKQSS</sequence>
<dbReference type="AlphaFoldDB" id="A0A8S9YFV7"/>
<comment type="caution">
    <text evidence="1">The sequence shown here is derived from an EMBL/GenBank/DDBJ whole genome shotgun (WGS) entry which is preliminary data.</text>
</comment>
<organism evidence="1 2">
    <name type="scientific">Paragonimus skrjabini miyazakii</name>
    <dbReference type="NCBI Taxonomy" id="59628"/>
    <lineage>
        <taxon>Eukaryota</taxon>
        <taxon>Metazoa</taxon>
        <taxon>Spiralia</taxon>
        <taxon>Lophotrochozoa</taxon>
        <taxon>Platyhelminthes</taxon>
        <taxon>Trematoda</taxon>
        <taxon>Digenea</taxon>
        <taxon>Plagiorchiida</taxon>
        <taxon>Troglotremata</taxon>
        <taxon>Troglotrematidae</taxon>
        <taxon>Paragonimus</taxon>
    </lineage>
</organism>
<name>A0A8S9YFV7_9TREM</name>
<keyword evidence="2" id="KW-1185">Reference proteome</keyword>
<dbReference type="Proteomes" id="UP000822476">
    <property type="component" value="Unassembled WGS sequence"/>
</dbReference>
<accession>A0A8S9YFV7</accession>
<proteinExistence type="predicted"/>
<reference evidence="1" key="1">
    <citation type="submission" date="2019-07" db="EMBL/GenBank/DDBJ databases">
        <title>Annotation for the trematode Paragonimus miyazaki's.</title>
        <authorList>
            <person name="Choi Y.-J."/>
        </authorList>
    </citation>
    <scope>NUCLEOTIDE SEQUENCE</scope>
    <source>
        <strain evidence="1">Japan</strain>
    </source>
</reference>